<accession>A0A4P9UU65</accession>
<dbReference type="Proteomes" id="UP000305881">
    <property type="component" value="Chromosome"/>
</dbReference>
<proteinExistence type="predicted"/>
<protein>
    <submittedName>
        <fullName evidence="1">Uncharacterized protein</fullName>
    </submittedName>
</protein>
<sequence length="92" mass="10188">MGQGIAQAFAIRSRSARLANVGEKINLEKVFCHEDHEEKNGKSMIYFAYANYFCSPNAYEGLAVALTAIKLRIFPFALSLSKGEWKNPGSIS</sequence>
<dbReference type="KEGG" id="mbur:EQU24_13875"/>
<dbReference type="EMBL" id="CP035467">
    <property type="protein sequence ID" value="QCW83206.1"/>
    <property type="molecule type" value="Genomic_DNA"/>
</dbReference>
<dbReference type="AlphaFoldDB" id="A0A4P9UU65"/>
<organism evidence="1 2">
    <name type="scientific">Methylotuvimicrobium buryatense</name>
    <name type="common">Methylomicrobium buryatense</name>
    <dbReference type="NCBI Taxonomy" id="95641"/>
    <lineage>
        <taxon>Bacteria</taxon>
        <taxon>Pseudomonadati</taxon>
        <taxon>Pseudomonadota</taxon>
        <taxon>Gammaproteobacteria</taxon>
        <taxon>Methylococcales</taxon>
        <taxon>Methylococcaceae</taxon>
        <taxon>Methylotuvimicrobium</taxon>
    </lineage>
</organism>
<keyword evidence="2" id="KW-1185">Reference proteome</keyword>
<gene>
    <name evidence="1" type="ORF">EQU24_13875</name>
</gene>
<evidence type="ECO:0000313" key="1">
    <source>
        <dbReference type="EMBL" id="QCW83206.1"/>
    </source>
</evidence>
<name>A0A4P9UU65_METBY</name>
<reference evidence="2" key="1">
    <citation type="journal article" date="2019" name="J. Bacteriol.">
        <title>A Mutagenic Screen Identifies a TonB-Dependent Receptor Required for the Lanthanide Metal Switch in the Type I Methanotroph 'Methylotuvimicrobium buryatense' 5GB1C.</title>
        <authorList>
            <person name="Groom J.D."/>
            <person name="Ford S.M."/>
            <person name="Pesesky M.W."/>
            <person name="Lidstrom M.E."/>
        </authorList>
    </citation>
    <scope>NUCLEOTIDE SEQUENCE [LARGE SCALE GENOMIC DNA]</scope>
    <source>
        <strain evidence="2">5GB1C</strain>
    </source>
</reference>
<evidence type="ECO:0000313" key="2">
    <source>
        <dbReference type="Proteomes" id="UP000305881"/>
    </source>
</evidence>